<evidence type="ECO:0000313" key="5">
    <source>
        <dbReference type="EMBL" id="OEE58099.1"/>
    </source>
</evidence>
<evidence type="ECO:0000256" key="3">
    <source>
        <dbReference type="ARBA" id="ARBA00022840"/>
    </source>
</evidence>
<dbReference type="Proteomes" id="UP000095039">
    <property type="component" value="Unassembled WGS sequence"/>
</dbReference>
<dbReference type="PANTHER" id="PTHR43776:SF8">
    <property type="entry name" value="ABC TRANSPORTER, ATP-BINDING PROTEIN"/>
    <property type="match status" value="1"/>
</dbReference>
<keyword evidence="3 5" id="KW-0067">ATP-binding</keyword>
<dbReference type="InterPro" id="IPR017871">
    <property type="entry name" value="ABC_transporter-like_CS"/>
</dbReference>
<accession>A0A1E5BY22</accession>
<dbReference type="GO" id="GO:0016887">
    <property type="term" value="F:ATP hydrolysis activity"/>
    <property type="evidence" value="ECO:0007669"/>
    <property type="project" value="InterPro"/>
</dbReference>
<sequence>MTLLKLDNVCQRYPIGQKGWFGKPAQELKAVTKISLSLNEGETIAIVGESGCGKSTLGRMVALLEAPAEGTVELAGVKTAGLKGEALKALRRKLGLVFQDPYSALNPRMPVSELVGEPLDVYNVGDKASRKAKVIDALIAVGLSEDALDRYPHEFSGGQRQRICIARALVLEPSLIIADEPLSALDVSVQSQVLNLFAELQRERNLSFFFISHDMAVVDYLADTIVVMYLGQIVEQAPRDAFFANPAHPYSQALLAAVPEVGRGKRKRGLSLQGDVPSPIDPPSGCAFHPRCAKATDRCQSEAPKALMYGGDEKHIVACHFPSEVIDAKKFDCKEATV</sequence>
<proteinExistence type="predicted"/>
<evidence type="ECO:0000256" key="2">
    <source>
        <dbReference type="ARBA" id="ARBA00022741"/>
    </source>
</evidence>
<dbReference type="GO" id="GO:0005524">
    <property type="term" value="F:ATP binding"/>
    <property type="evidence" value="ECO:0007669"/>
    <property type="project" value="UniProtKB-KW"/>
</dbReference>
<dbReference type="PANTHER" id="PTHR43776">
    <property type="entry name" value="TRANSPORT ATP-BINDING PROTEIN"/>
    <property type="match status" value="1"/>
</dbReference>
<gene>
    <name evidence="5" type="primary">dppF</name>
    <name evidence="5" type="ORF">A1OK_16165</name>
</gene>
<dbReference type="Gene3D" id="3.40.50.300">
    <property type="entry name" value="P-loop containing nucleotide triphosphate hydrolases"/>
    <property type="match status" value="1"/>
</dbReference>
<keyword evidence="1" id="KW-0813">Transport</keyword>
<keyword evidence="2" id="KW-0547">Nucleotide-binding</keyword>
<evidence type="ECO:0000256" key="1">
    <source>
        <dbReference type="ARBA" id="ARBA00022448"/>
    </source>
</evidence>
<dbReference type="FunFam" id="3.40.50.300:FF:000016">
    <property type="entry name" value="Oligopeptide ABC transporter ATP-binding component"/>
    <property type="match status" value="1"/>
</dbReference>
<keyword evidence="6" id="KW-1185">Reference proteome</keyword>
<feature type="domain" description="ABC transporter" evidence="4">
    <location>
        <begin position="4"/>
        <end position="255"/>
    </location>
</feature>
<dbReference type="GO" id="GO:0055085">
    <property type="term" value="P:transmembrane transport"/>
    <property type="evidence" value="ECO:0007669"/>
    <property type="project" value="UniProtKB-ARBA"/>
</dbReference>
<dbReference type="EMBL" id="AJWN02000099">
    <property type="protein sequence ID" value="OEE58099.1"/>
    <property type="molecule type" value="Genomic_DNA"/>
</dbReference>
<dbReference type="NCBIfam" id="TIGR01727">
    <property type="entry name" value="oligo_HPY"/>
    <property type="match status" value="1"/>
</dbReference>
<dbReference type="InterPro" id="IPR003439">
    <property type="entry name" value="ABC_transporter-like_ATP-bd"/>
</dbReference>
<dbReference type="SUPFAM" id="SSF52540">
    <property type="entry name" value="P-loop containing nucleoside triphosphate hydrolases"/>
    <property type="match status" value="1"/>
</dbReference>
<dbReference type="PROSITE" id="PS50893">
    <property type="entry name" value="ABC_TRANSPORTER_2"/>
    <property type="match status" value="1"/>
</dbReference>
<dbReference type="CDD" id="cd03257">
    <property type="entry name" value="ABC_NikE_OppD_transporters"/>
    <property type="match status" value="1"/>
</dbReference>
<dbReference type="InterPro" id="IPR027417">
    <property type="entry name" value="P-loop_NTPase"/>
</dbReference>
<dbReference type="RefSeq" id="WP_016962306.1">
    <property type="nucleotide sequence ID" value="NZ_AJWN02000099.1"/>
</dbReference>
<name>A0A1E5BY22_9GAMM</name>
<organism evidence="5 6">
    <name type="scientific">Enterovibrio norvegicus FF-454</name>
    <dbReference type="NCBI Taxonomy" id="1185651"/>
    <lineage>
        <taxon>Bacteria</taxon>
        <taxon>Pseudomonadati</taxon>
        <taxon>Pseudomonadota</taxon>
        <taxon>Gammaproteobacteria</taxon>
        <taxon>Vibrionales</taxon>
        <taxon>Vibrionaceae</taxon>
        <taxon>Enterovibrio</taxon>
    </lineage>
</organism>
<evidence type="ECO:0000313" key="6">
    <source>
        <dbReference type="Proteomes" id="UP000095039"/>
    </source>
</evidence>
<dbReference type="InterPro" id="IPR050319">
    <property type="entry name" value="ABC_transp_ATP-bind"/>
</dbReference>
<dbReference type="AlphaFoldDB" id="A0A1E5BY22"/>
<dbReference type="GO" id="GO:0015833">
    <property type="term" value="P:peptide transport"/>
    <property type="evidence" value="ECO:0007669"/>
    <property type="project" value="InterPro"/>
</dbReference>
<dbReference type="Pfam" id="PF00005">
    <property type="entry name" value="ABC_tran"/>
    <property type="match status" value="1"/>
</dbReference>
<protein>
    <submittedName>
        <fullName evidence="5">Dipeptide ABC transporter ATP-binding protein</fullName>
    </submittedName>
</protein>
<evidence type="ECO:0000259" key="4">
    <source>
        <dbReference type="PROSITE" id="PS50893"/>
    </source>
</evidence>
<dbReference type="PROSITE" id="PS00211">
    <property type="entry name" value="ABC_TRANSPORTER_1"/>
    <property type="match status" value="1"/>
</dbReference>
<dbReference type="InterPro" id="IPR013563">
    <property type="entry name" value="Oligopep_ABC_C"/>
</dbReference>
<dbReference type="InterPro" id="IPR003593">
    <property type="entry name" value="AAA+_ATPase"/>
</dbReference>
<dbReference type="Pfam" id="PF08352">
    <property type="entry name" value="oligo_HPY"/>
    <property type="match status" value="1"/>
</dbReference>
<reference evidence="5 6" key="1">
    <citation type="journal article" date="2012" name="Science">
        <title>Ecological populations of bacteria act as socially cohesive units of antibiotic production and resistance.</title>
        <authorList>
            <person name="Cordero O.X."/>
            <person name="Wildschutte H."/>
            <person name="Kirkup B."/>
            <person name="Proehl S."/>
            <person name="Ngo L."/>
            <person name="Hussain F."/>
            <person name="Le Roux F."/>
            <person name="Mincer T."/>
            <person name="Polz M.F."/>
        </authorList>
    </citation>
    <scope>NUCLEOTIDE SEQUENCE [LARGE SCALE GENOMIC DNA]</scope>
    <source>
        <strain evidence="5 6">FF-454</strain>
    </source>
</reference>
<dbReference type="SMART" id="SM00382">
    <property type="entry name" value="AAA"/>
    <property type="match status" value="1"/>
</dbReference>
<comment type="caution">
    <text evidence="5">The sequence shown here is derived from an EMBL/GenBank/DDBJ whole genome shotgun (WGS) entry which is preliminary data.</text>
</comment>